<evidence type="ECO:0000313" key="1">
    <source>
        <dbReference type="EMBL" id="KAI3800374.1"/>
    </source>
</evidence>
<organism evidence="1 2">
    <name type="scientific">Smallanthus sonchifolius</name>
    <dbReference type="NCBI Taxonomy" id="185202"/>
    <lineage>
        <taxon>Eukaryota</taxon>
        <taxon>Viridiplantae</taxon>
        <taxon>Streptophyta</taxon>
        <taxon>Embryophyta</taxon>
        <taxon>Tracheophyta</taxon>
        <taxon>Spermatophyta</taxon>
        <taxon>Magnoliopsida</taxon>
        <taxon>eudicotyledons</taxon>
        <taxon>Gunneridae</taxon>
        <taxon>Pentapetalae</taxon>
        <taxon>asterids</taxon>
        <taxon>campanulids</taxon>
        <taxon>Asterales</taxon>
        <taxon>Asteraceae</taxon>
        <taxon>Asteroideae</taxon>
        <taxon>Heliantheae alliance</taxon>
        <taxon>Millerieae</taxon>
        <taxon>Smallanthus</taxon>
    </lineage>
</organism>
<sequence length="152" mass="16615">MIAVANAGFRAIAPDYRGYGPSDIPREPEKTSFVDLVNDTASILDSLAISKAFVIGKDFGSLVGYLFHPQKVAGIITLGVPFMPPGSHHGYLSLPEGFYMRRWREVGRAEADFGRSLGDNSAYPQQGLNVEAPALLIMGKDDYLFKFPGMEE</sequence>
<reference evidence="2" key="1">
    <citation type="journal article" date="2022" name="Mol. Ecol. Resour.">
        <title>The genomes of chicory, endive, great burdock and yacon provide insights into Asteraceae palaeo-polyploidization history and plant inulin production.</title>
        <authorList>
            <person name="Fan W."/>
            <person name="Wang S."/>
            <person name="Wang H."/>
            <person name="Wang A."/>
            <person name="Jiang F."/>
            <person name="Liu H."/>
            <person name="Zhao H."/>
            <person name="Xu D."/>
            <person name="Zhang Y."/>
        </authorList>
    </citation>
    <scope>NUCLEOTIDE SEQUENCE [LARGE SCALE GENOMIC DNA]</scope>
    <source>
        <strain evidence="2">cv. Yunnan</strain>
    </source>
</reference>
<dbReference type="EMBL" id="CM042027">
    <property type="protein sequence ID" value="KAI3800374.1"/>
    <property type="molecule type" value="Genomic_DNA"/>
</dbReference>
<dbReference type="Proteomes" id="UP001056120">
    <property type="component" value="Linkage Group LG10"/>
</dbReference>
<comment type="caution">
    <text evidence="1">The sequence shown here is derived from an EMBL/GenBank/DDBJ whole genome shotgun (WGS) entry which is preliminary data.</text>
</comment>
<gene>
    <name evidence="1" type="ORF">L1987_28464</name>
</gene>
<evidence type="ECO:0000313" key="2">
    <source>
        <dbReference type="Proteomes" id="UP001056120"/>
    </source>
</evidence>
<protein>
    <submittedName>
        <fullName evidence="1">Uncharacterized protein</fullName>
    </submittedName>
</protein>
<reference evidence="1 2" key="2">
    <citation type="journal article" date="2022" name="Mol. Ecol. Resour.">
        <title>The genomes of chicory, endive, great burdock and yacon provide insights into Asteraceae paleo-polyploidization history and plant inulin production.</title>
        <authorList>
            <person name="Fan W."/>
            <person name="Wang S."/>
            <person name="Wang H."/>
            <person name="Wang A."/>
            <person name="Jiang F."/>
            <person name="Liu H."/>
            <person name="Zhao H."/>
            <person name="Xu D."/>
            <person name="Zhang Y."/>
        </authorList>
    </citation>
    <scope>NUCLEOTIDE SEQUENCE [LARGE SCALE GENOMIC DNA]</scope>
    <source>
        <strain evidence="2">cv. Yunnan</strain>
        <tissue evidence="1">Leaves</tissue>
    </source>
</reference>
<proteinExistence type="predicted"/>
<name>A0ACB9HXB8_9ASTR</name>
<accession>A0ACB9HXB8</accession>
<keyword evidence="2" id="KW-1185">Reference proteome</keyword>